<accession>A0ABR0SB43</accession>
<comment type="similarity">
    <text evidence="1">Belongs to the Mediator complex subunit 18 family.</text>
</comment>
<dbReference type="Pfam" id="PF09637">
    <property type="entry name" value="Med18"/>
    <property type="match status" value="1"/>
</dbReference>
<keyword evidence="1" id="KW-0539">Nucleus</keyword>
<comment type="subunit">
    <text evidence="1">Component of the Mediator complex.</text>
</comment>
<proteinExistence type="inferred from homology"/>
<comment type="function">
    <text evidence="1">Component of the Mediator complex, a coactivator involved in the regulated transcription of nearly all RNA polymerase II-dependent genes. Mediator functions as a bridge to convey information from gene-specific regulatory proteins to the basal RNA polymerase II transcription machinery. Mediator is recruited to promoters by direct interactions with regulatory proteins and serves as a scaffold for the assembly of a functional preinitiation complex with RNA polymerase II and the general transcription factors.</text>
</comment>
<keyword evidence="1" id="KW-0805">Transcription regulation</keyword>
<keyword evidence="1" id="KW-0010">Activator</keyword>
<comment type="subcellular location">
    <subcellularLocation>
        <location evidence="1">Nucleus</location>
    </subcellularLocation>
</comment>
<evidence type="ECO:0000313" key="2">
    <source>
        <dbReference type="EMBL" id="KAK5989358.1"/>
    </source>
</evidence>
<dbReference type="Proteomes" id="UP001338125">
    <property type="component" value="Unassembled WGS sequence"/>
</dbReference>
<keyword evidence="1" id="KW-0804">Transcription</keyword>
<name>A0ABR0SB43_9HYPO</name>
<protein>
    <recommendedName>
        <fullName evidence="1">Mediator of RNA polymerase II transcription subunit 18</fullName>
    </recommendedName>
    <alternativeName>
        <fullName evidence="1">Mediator complex subunit 18</fullName>
    </alternativeName>
</protein>
<comment type="caution">
    <text evidence="2">The sequence shown here is derived from an EMBL/GenBank/DDBJ whole genome shotgun (WGS) entry which is preliminary data.</text>
</comment>
<organism evidence="2 3">
    <name type="scientific">Cladobotryum mycophilum</name>
    <dbReference type="NCBI Taxonomy" id="491253"/>
    <lineage>
        <taxon>Eukaryota</taxon>
        <taxon>Fungi</taxon>
        <taxon>Dikarya</taxon>
        <taxon>Ascomycota</taxon>
        <taxon>Pezizomycotina</taxon>
        <taxon>Sordariomycetes</taxon>
        <taxon>Hypocreomycetidae</taxon>
        <taxon>Hypocreales</taxon>
        <taxon>Hypocreaceae</taxon>
        <taxon>Cladobotryum</taxon>
    </lineage>
</organism>
<sequence>MYELFLTALIEDKDINAAKAVLSGYCSMQPWESINRVLYFQGPPRPSGITNQGSFEKPMRKDAMILWKELHRNLARQSFVLQARYDVLKDRDMGPSPEPMNLDSMAGVLKWTDFPDPPRGQPMITQRKKIELWEQRKLPSILRDNHYQFKTETVEEVYRFFRDEIEFCLVRHYFMGPINDYAPLASRPAPPTGPRSSMPPWESLARVDMQDRWILQVRAHVVQDNKPDEIRKAQEQLISIRGELDGVFDFRPIDRKVHDTRVAMQHQGVQALPQKVLLGKS</sequence>
<dbReference type="InterPro" id="IPR019095">
    <property type="entry name" value="Mediator_Med18"/>
</dbReference>
<dbReference type="EMBL" id="JAVFKD010000015">
    <property type="protein sequence ID" value="KAK5989358.1"/>
    <property type="molecule type" value="Genomic_DNA"/>
</dbReference>
<gene>
    <name evidence="1" type="primary">MED18</name>
    <name evidence="2" type="ORF">PT974_10876</name>
</gene>
<keyword evidence="3" id="KW-1185">Reference proteome</keyword>
<evidence type="ECO:0000256" key="1">
    <source>
        <dbReference type="RuleBase" id="RU364150"/>
    </source>
</evidence>
<reference evidence="2 3" key="1">
    <citation type="submission" date="2024-01" db="EMBL/GenBank/DDBJ databases">
        <title>Complete genome of Cladobotryum mycophilum ATHUM6906.</title>
        <authorList>
            <person name="Christinaki A.C."/>
            <person name="Myridakis A.I."/>
            <person name="Kouvelis V.N."/>
        </authorList>
    </citation>
    <scope>NUCLEOTIDE SEQUENCE [LARGE SCALE GENOMIC DNA]</scope>
    <source>
        <strain evidence="2 3">ATHUM6906</strain>
    </source>
</reference>
<evidence type="ECO:0000313" key="3">
    <source>
        <dbReference type="Proteomes" id="UP001338125"/>
    </source>
</evidence>
<dbReference type="Gene3D" id="2.40.320.10">
    <property type="entry name" value="Hypothetical Protein Pfu-838710-001"/>
    <property type="match status" value="1"/>
</dbReference>